<evidence type="ECO:0000313" key="9">
    <source>
        <dbReference type="EMBL" id="MBB4845462.1"/>
    </source>
</evidence>
<keyword evidence="7 8" id="KW-0472">Membrane</keyword>
<evidence type="ECO:0000256" key="5">
    <source>
        <dbReference type="ARBA" id="ARBA00022692"/>
    </source>
</evidence>
<reference evidence="9 10" key="1">
    <citation type="submission" date="2020-08" db="EMBL/GenBank/DDBJ databases">
        <title>Functional genomics of gut bacteria from endangered species of beetles.</title>
        <authorList>
            <person name="Carlos-Shanley C."/>
        </authorList>
    </citation>
    <scope>NUCLEOTIDE SEQUENCE [LARGE SCALE GENOMIC DNA]</scope>
    <source>
        <strain evidence="9 10">S00239</strain>
    </source>
</reference>
<evidence type="ECO:0000256" key="7">
    <source>
        <dbReference type="ARBA" id="ARBA00023136"/>
    </source>
</evidence>
<protein>
    <submittedName>
        <fullName evidence="9">Putative PurR-regulated permease PerM</fullName>
    </submittedName>
</protein>
<comment type="caution">
    <text evidence="9">The sequence shown here is derived from an EMBL/GenBank/DDBJ whole genome shotgun (WGS) entry which is preliminary data.</text>
</comment>
<feature type="transmembrane region" description="Helical" evidence="8">
    <location>
        <begin position="160"/>
        <end position="182"/>
    </location>
</feature>
<dbReference type="PANTHER" id="PTHR21716">
    <property type="entry name" value="TRANSMEMBRANE PROTEIN"/>
    <property type="match status" value="1"/>
</dbReference>
<name>A0A840LFQ1_9BURK</name>
<feature type="transmembrane region" description="Helical" evidence="8">
    <location>
        <begin position="245"/>
        <end position="273"/>
    </location>
</feature>
<evidence type="ECO:0000256" key="1">
    <source>
        <dbReference type="ARBA" id="ARBA00004651"/>
    </source>
</evidence>
<keyword evidence="3" id="KW-0813">Transport</keyword>
<keyword evidence="10" id="KW-1185">Reference proteome</keyword>
<proteinExistence type="inferred from homology"/>
<keyword evidence="6 8" id="KW-1133">Transmembrane helix</keyword>
<dbReference type="InterPro" id="IPR002549">
    <property type="entry name" value="AI-2E-like"/>
</dbReference>
<evidence type="ECO:0000256" key="6">
    <source>
        <dbReference type="ARBA" id="ARBA00022989"/>
    </source>
</evidence>
<feature type="transmembrane region" description="Helical" evidence="8">
    <location>
        <begin position="67"/>
        <end position="90"/>
    </location>
</feature>
<dbReference type="Pfam" id="PF01594">
    <property type="entry name" value="AI-2E_transport"/>
    <property type="match status" value="1"/>
</dbReference>
<feature type="transmembrane region" description="Helical" evidence="8">
    <location>
        <begin position="279"/>
        <end position="297"/>
    </location>
</feature>
<dbReference type="AlphaFoldDB" id="A0A840LFQ1"/>
<keyword evidence="5 8" id="KW-0812">Transmembrane</keyword>
<evidence type="ECO:0000256" key="4">
    <source>
        <dbReference type="ARBA" id="ARBA00022475"/>
    </source>
</evidence>
<comment type="similarity">
    <text evidence="2">Belongs to the autoinducer-2 exporter (AI-2E) (TC 2.A.86) family.</text>
</comment>
<feature type="transmembrane region" description="Helical" evidence="8">
    <location>
        <begin position="309"/>
        <end position="342"/>
    </location>
</feature>
<dbReference type="PANTHER" id="PTHR21716:SF67">
    <property type="entry name" value="TRANSPORT PROTEIN YDIK-RELATED"/>
    <property type="match status" value="1"/>
</dbReference>
<evidence type="ECO:0000256" key="8">
    <source>
        <dbReference type="SAM" id="Phobius"/>
    </source>
</evidence>
<gene>
    <name evidence="9" type="ORF">HNP55_004012</name>
</gene>
<dbReference type="Proteomes" id="UP000562027">
    <property type="component" value="Unassembled WGS sequence"/>
</dbReference>
<dbReference type="GO" id="GO:0005886">
    <property type="term" value="C:plasma membrane"/>
    <property type="evidence" value="ECO:0007669"/>
    <property type="project" value="UniProtKB-SubCell"/>
</dbReference>
<sequence>MSVQSPKPELTRNLLALLSVALLLFMSLWVMRPFLGPLIWATMVVVSTWPMMRAVQARLWGRRGLATSVMVLVLLLLLFVPLSVALSTVVTHADSVVTLFNSLSEAKLPEPPQWLLGLPLVGETLGGLWHRVAVDGVGPIVGMIKPYFGSSLKWVASQAGNLGLIGMQFMMTVAIAAILYLYGESAARGVRGFALRLAGTQGDQVITLAGQAIRGVALGLVVTAMVQSALGGLGLLLVGVPFAGLLTAVMFMACLAQIGVVLVLGPAVAWLYWSGEPTWGTVLLVITTLITLLDNVLRPWLIKKGADLPLLLIFAGVIGGLLAFGLVGLFIGPVVLAVTYTLTLAWIGDQMPKEGQAEAKQS</sequence>
<feature type="transmembrane region" description="Helical" evidence="8">
    <location>
        <begin position="37"/>
        <end position="55"/>
    </location>
</feature>
<dbReference type="NCBIfam" id="NF008216">
    <property type="entry name" value="PRK10983.1"/>
    <property type="match status" value="1"/>
</dbReference>
<feature type="transmembrane region" description="Helical" evidence="8">
    <location>
        <begin position="216"/>
        <end position="238"/>
    </location>
</feature>
<dbReference type="RefSeq" id="WP_184303474.1">
    <property type="nucleotide sequence ID" value="NZ_JACHLP010000009.1"/>
</dbReference>
<evidence type="ECO:0000256" key="2">
    <source>
        <dbReference type="ARBA" id="ARBA00009773"/>
    </source>
</evidence>
<evidence type="ECO:0000313" key="10">
    <source>
        <dbReference type="Proteomes" id="UP000562027"/>
    </source>
</evidence>
<dbReference type="EMBL" id="JACHLP010000009">
    <property type="protein sequence ID" value="MBB4845462.1"/>
    <property type="molecule type" value="Genomic_DNA"/>
</dbReference>
<accession>A0A840LFQ1</accession>
<organism evidence="9 10">
    <name type="scientific">Roseateles oligotrophus</name>
    <dbReference type="NCBI Taxonomy" id="1769250"/>
    <lineage>
        <taxon>Bacteria</taxon>
        <taxon>Pseudomonadati</taxon>
        <taxon>Pseudomonadota</taxon>
        <taxon>Betaproteobacteria</taxon>
        <taxon>Burkholderiales</taxon>
        <taxon>Sphaerotilaceae</taxon>
        <taxon>Roseateles</taxon>
    </lineage>
</organism>
<keyword evidence="4" id="KW-1003">Cell membrane</keyword>
<evidence type="ECO:0000256" key="3">
    <source>
        <dbReference type="ARBA" id="ARBA00022448"/>
    </source>
</evidence>
<comment type="subcellular location">
    <subcellularLocation>
        <location evidence="1">Cell membrane</location>
        <topology evidence="1">Multi-pass membrane protein</topology>
    </subcellularLocation>
</comment>
<feature type="transmembrane region" description="Helical" evidence="8">
    <location>
        <begin position="12"/>
        <end position="31"/>
    </location>
</feature>